<organism evidence="1 2">
    <name type="scientific">Arxiozyma heterogenica</name>
    <dbReference type="NCBI Taxonomy" id="278026"/>
    <lineage>
        <taxon>Eukaryota</taxon>
        <taxon>Fungi</taxon>
        <taxon>Dikarya</taxon>
        <taxon>Ascomycota</taxon>
        <taxon>Saccharomycotina</taxon>
        <taxon>Saccharomycetes</taxon>
        <taxon>Saccharomycetales</taxon>
        <taxon>Saccharomycetaceae</taxon>
        <taxon>Arxiozyma</taxon>
    </lineage>
</organism>
<dbReference type="PANTHER" id="PTHR13639">
    <property type="entry name" value="CYTOCHROME C OXIDASE ASSEMBLY FACTOR 4 HOMOLOG, MITOCHONDRIAL"/>
    <property type="match status" value="1"/>
</dbReference>
<name>A0AAN7WGV6_9SACH</name>
<evidence type="ECO:0000313" key="1">
    <source>
        <dbReference type="EMBL" id="KAK5779420.1"/>
    </source>
</evidence>
<dbReference type="PANTHER" id="PTHR13639:SF2">
    <property type="entry name" value="CYTOCHROME C OXIDASE ASSEMBLY FACTOR 4 HOMOLOG, MITOCHONDRIAL"/>
    <property type="match status" value="1"/>
</dbReference>
<reference evidence="2" key="1">
    <citation type="submission" date="2023-07" db="EMBL/GenBank/DDBJ databases">
        <title>A draft genome of Kazachstania heterogenica Y-27499.</title>
        <authorList>
            <person name="Donic C."/>
            <person name="Kralova J.S."/>
            <person name="Fidel L."/>
            <person name="Ben-Dor S."/>
            <person name="Jung S."/>
        </authorList>
    </citation>
    <scope>NUCLEOTIDE SEQUENCE [LARGE SCALE GENOMIC DNA]</scope>
    <source>
        <strain evidence="2">Y27499</strain>
    </source>
</reference>
<gene>
    <name evidence="1" type="ORF">RI543_003311</name>
</gene>
<dbReference type="GO" id="GO:0005758">
    <property type="term" value="C:mitochondrial intermembrane space"/>
    <property type="evidence" value="ECO:0007669"/>
    <property type="project" value="InterPro"/>
</dbReference>
<dbReference type="InterPro" id="IPR039870">
    <property type="entry name" value="Coa4-like"/>
</dbReference>
<dbReference type="EMBL" id="JAWIZZ010000047">
    <property type="protein sequence ID" value="KAK5779420.1"/>
    <property type="molecule type" value="Genomic_DNA"/>
</dbReference>
<dbReference type="GO" id="GO:0033617">
    <property type="term" value="P:mitochondrial respiratory chain complex IV assembly"/>
    <property type="evidence" value="ECO:0007669"/>
    <property type="project" value="InterPro"/>
</dbReference>
<evidence type="ECO:0008006" key="3">
    <source>
        <dbReference type="Google" id="ProtNLM"/>
    </source>
</evidence>
<evidence type="ECO:0000313" key="2">
    <source>
        <dbReference type="Proteomes" id="UP001306508"/>
    </source>
</evidence>
<sequence>MDELISLGNSFIIQNIQMSESKKQYFPDTTSKYYQQALEDYDGVLEDTDPEEWDKRIQSTGCYVENMALQLCHAETGDWRQCLKEMEMFRKCWDSKGNNERTHTVDK</sequence>
<keyword evidence="2" id="KW-1185">Reference proteome</keyword>
<protein>
    <recommendedName>
        <fullName evidence="3">CHCH domain-containing protein</fullName>
    </recommendedName>
</protein>
<dbReference type="PROSITE" id="PS51808">
    <property type="entry name" value="CHCH"/>
    <property type="match status" value="1"/>
</dbReference>
<dbReference type="AlphaFoldDB" id="A0AAN7WGV6"/>
<dbReference type="Proteomes" id="UP001306508">
    <property type="component" value="Unassembled WGS sequence"/>
</dbReference>
<accession>A0AAN7WGV6</accession>
<proteinExistence type="predicted"/>
<comment type="caution">
    <text evidence="1">The sequence shown here is derived from an EMBL/GenBank/DDBJ whole genome shotgun (WGS) entry which is preliminary data.</text>
</comment>